<sequence>LKGTSKSKTATPGIVRPYKLDVLRRSFETENSSLAGTEVSRAAACSPNQSTGSRSGVILADAYGVLCSFNSIALWKPDSEIDCFNIILNRDPSHGFGILIRRGLYTERKTLQPNGQFLEARSHVLYAEPGPCGVRCGLLPGDRLMAVNGQSVEGLLRNHVIQLIRSSGTQITVKVRPSSEMIEFSLRYVVPLNGNAVTDARRFCVRQHLAEVGSLRQLSDELWKVSWKPKSELLETSFSELNIQNMSSLCVPAESRDLSSPDLNGDSPSISEADANIPVWWSVPDGYKAATLLSTLPNNRCRLLLLPDGQEVEADLGDVERANPPSFDRVEDVAELQFPNELSVTHTLLQRFGSGQIFTYASGSCLLSINPMTPLNIYSEAVMNLFTGCRNLRDMPPHVFSVAQLVLARLNRCHLKMYHKRNDPDRDGAVRQAICVSGRSGSGKTRVTLDIMSFLLFQSNRVITQWTSNSENQSVPSVCHRVSAKRLRALFCMLDAFTCSRVLLNTNANRALRLFSVEYSSLSPRDRDDPGLFICGLTTRLALFERTRVTERPDGEPNFHIFYYFLAGLDEASRHVLFLTDASEPNLFMTKLHRPEDKEAARGYWTQLCHDAEVLGFDMDNEWLTGGIARLLAIIYHLGCAGCVEDGIVNEARSNGAENENSANTQSVTTRGFMYMEPAHRAAYLLNCSIEELSTSVFGRPPTDENDLSALDCLRGFVQGLYQTVVDTLLMLINRYFFYRFLLSIPNSDDQNLECLFRNFCSYEGLSVRSVYRNSKTAESLVQLLEGSVSLIIPSNETPGDFGPLLSSLLDSKTNSDKNLGLFELLDIAASENNELFLLNKLDELYQVQRSASKNRDLRTIRRLRKYGLFTLNHSLSSVPVDYQINNRWLVQCRLSPSSRNAFNLLRRVGTSSLTGLIASLINQEDYLGPACPTWFNEQSVSFEAKKQLDFVMNILETYAETHSGPSLHHPGSGFNDGGPDCGLHWIHCLLPVINAGLCQLTTDGVAFNGQSPPSTLGLGPDSRALVPGNLMTSPARICVNLTRAQLRGLDLVNVLHAARAGYADRVSLSEFRRYYDTLVTNSLRESIRSAAKTAKSEVSDRKFASELMSLLRYPTRSYLIGKSQIFLRSYVLPQLQLRRSSAKSAAKDAPMTSPLHLDITKSTTVTLVASPRNKCSRLPPLQFVGYRHDASKSYPTTSAYNNRTEIFRFFIAIYPITCSIEDTFAFLEDHISCTKNGGSVNDDAYLTLKDKFESAQKVIEQARQQVEQLTLEMNRKEADIADLQTQLSCAENRSIEAQIQFNTVQRNVETLTRERDKAKARIAELEKELARSNGQISVLQMKLEELNEKNASFGTNLNQASGSFDKIRVIGESQGETKEPSSEVIELRQARQSLILQVNDLRSELEEARQDLSIAEQARSRAEQQLSQLRSESQRSIDEREAELDETRAINHARLRQLEEQLDAAQQELSQATRDRLKLEHELDEVRTELFGLRGSVDSDMERKLRKELKKCQALLVEKEELCERLIQQPSAEQAVIRELRDRIDRLDEEKDSINRQKRTLQTELEEAVTQASGLQRVKKEVTSYVTSSP</sequence>
<dbReference type="Gene3D" id="3.40.850.10">
    <property type="entry name" value="Kinesin motor domain"/>
    <property type="match status" value="1"/>
</dbReference>
<dbReference type="Pfam" id="PF00063">
    <property type="entry name" value="Myosin_head"/>
    <property type="match status" value="1"/>
</dbReference>
<keyword evidence="4 6" id="KW-0505">Motor protein</keyword>
<name>A0A8E0VL21_9TREM</name>
<gene>
    <name evidence="11" type="ORF">FBUS_03336</name>
</gene>
<dbReference type="InterPro" id="IPR041489">
    <property type="entry name" value="PDZ_6"/>
</dbReference>
<keyword evidence="5 6" id="KW-0009">Actin-binding</keyword>
<feature type="domain" description="PDZ" evidence="9">
    <location>
        <begin position="85"/>
        <end position="179"/>
    </location>
</feature>
<dbReference type="EMBL" id="LUCM01003740">
    <property type="protein sequence ID" value="KAA0195396.1"/>
    <property type="molecule type" value="Genomic_DNA"/>
</dbReference>
<protein>
    <submittedName>
        <fullName evidence="11">Putative myosin xvIII</fullName>
    </submittedName>
</protein>
<dbReference type="Proteomes" id="UP000728185">
    <property type="component" value="Unassembled WGS sequence"/>
</dbReference>
<dbReference type="GO" id="GO:0005524">
    <property type="term" value="F:ATP binding"/>
    <property type="evidence" value="ECO:0007669"/>
    <property type="project" value="UniProtKB-UniRule"/>
</dbReference>
<keyword evidence="1 6" id="KW-0547">Nucleotide-binding</keyword>
<dbReference type="SMART" id="SM00228">
    <property type="entry name" value="PDZ"/>
    <property type="match status" value="1"/>
</dbReference>
<dbReference type="InterPro" id="IPR001609">
    <property type="entry name" value="Myosin_head_motor_dom-like"/>
</dbReference>
<dbReference type="PROSITE" id="PS51456">
    <property type="entry name" value="MYOSIN_MOTOR"/>
    <property type="match status" value="1"/>
</dbReference>
<organism evidence="11 12">
    <name type="scientific">Fasciolopsis buskii</name>
    <dbReference type="NCBI Taxonomy" id="27845"/>
    <lineage>
        <taxon>Eukaryota</taxon>
        <taxon>Metazoa</taxon>
        <taxon>Spiralia</taxon>
        <taxon>Lophotrochozoa</taxon>
        <taxon>Platyhelminthes</taxon>
        <taxon>Trematoda</taxon>
        <taxon>Digenea</taxon>
        <taxon>Plagiorchiida</taxon>
        <taxon>Echinostomata</taxon>
        <taxon>Echinostomatoidea</taxon>
        <taxon>Fasciolidae</taxon>
        <taxon>Fasciolopsis</taxon>
    </lineage>
</organism>
<keyword evidence="3 6" id="KW-0518">Myosin</keyword>
<comment type="caution">
    <text evidence="11">The sequence shown here is derived from an EMBL/GenBank/DDBJ whole genome shotgun (WGS) entry which is preliminary data.</text>
</comment>
<dbReference type="OrthoDB" id="2914378at2759"/>
<comment type="caution">
    <text evidence="6">Lacks conserved residue(s) required for the propagation of feature annotation.</text>
</comment>
<evidence type="ECO:0000313" key="12">
    <source>
        <dbReference type="Proteomes" id="UP000728185"/>
    </source>
</evidence>
<reference evidence="11" key="1">
    <citation type="submission" date="2019-05" db="EMBL/GenBank/DDBJ databases">
        <title>Annotation for the trematode Fasciolopsis buski.</title>
        <authorList>
            <person name="Choi Y.-J."/>
        </authorList>
    </citation>
    <scope>NUCLEOTIDE SEQUENCE</scope>
    <source>
        <strain evidence="11">HT</strain>
        <tissue evidence="11">Whole worm</tissue>
    </source>
</reference>
<proteinExistence type="inferred from homology"/>
<dbReference type="GO" id="GO:0007015">
    <property type="term" value="P:actin filament organization"/>
    <property type="evidence" value="ECO:0007669"/>
    <property type="project" value="TreeGrafter"/>
</dbReference>
<dbReference type="PROSITE" id="PS50106">
    <property type="entry name" value="PDZ"/>
    <property type="match status" value="1"/>
</dbReference>
<dbReference type="Gene3D" id="1.10.287.1490">
    <property type="match status" value="1"/>
</dbReference>
<dbReference type="GO" id="GO:0000146">
    <property type="term" value="F:microfilament motor activity"/>
    <property type="evidence" value="ECO:0007669"/>
    <property type="project" value="TreeGrafter"/>
</dbReference>
<dbReference type="InterPro" id="IPR036961">
    <property type="entry name" value="Kinesin_motor_dom_sf"/>
</dbReference>
<evidence type="ECO:0000256" key="1">
    <source>
        <dbReference type="ARBA" id="ARBA00022741"/>
    </source>
</evidence>
<evidence type="ECO:0000256" key="3">
    <source>
        <dbReference type="ARBA" id="ARBA00023123"/>
    </source>
</evidence>
<dbReference type="InterPro" id="IPR036034">
    <property type="entry name" value="PDZ_sf"/>
</dbReference>
<dbReference type="InterPro" id="IPR001478">
    <property type="entry name" value="PDZ"/>
</dbReference>
<keyword evidence="7" id="KW-0175">Coiled coil</keyword>
<dbReference type="GO" id="GO:0005737">
    <property type="term" value="C:cytoplasm"/>
    <property type="evidence" value="ECO:0007669"/>
    <property type="project" value="TreeGrafter"/>
</dbReference>
<evidence type="ECO:0000256" key="5">
    <source>
        <dbReference type="ARBA" id="ARBA00023203"/>
    </source>
</evidence>
<evidence type="ECO:0000259" key="9">
    <source>
        <dbReference type="PROSITE" id="PS50106"/>
    </source>
</evidence>
<feature type="domain" description="Myosin motor" evidence="10">
    <location>
        <begin position="328"/>
        <end position="586"/>
    </location>
</feature>
<evidence type="ECO:0000259" key="10">
    <source>
        <dbReference type="PROSITE" id="PS51456"/>
    </source>
</evidence>
<dbReference type="Gene3D" id="6.20.240.20">
    <property type="match status" value="1"/>
</dbReference>
<keyword evidence="12" id="KW-1185">Reference proteome</keyword>
<evidence type="ECO:0000256" key="2">
    <source>
        <dbReference type="ARBA" id="ARBA00022840"/>
    </source>
</evidence>
<dbReference type="CDD" id="cd06503">
    <property type="entry name" value="ATP-synt_Fo_b"/>
    <property type="match status" value="1"/>
</dbReference>
<evidence type="ECO:0000313" key="11">
    <source>
        <dbReference type="EMBL" id="KAA0195396.1"/>
    </source>
</evidence>
<dbReference type="SUPFAM" id="SSF52540">
    <property type="entry name" value="P-loop containing nucleoside triphosphate hydrolases"/>
    <property type="match status" value="1"/>
</dbReference>
<feature type="binding site" evidence="6">
    <location>
        <begin position="438"/>
        <end position="445"/>
    </location>
    <ligand>
        <name>ATP</name>
        <dbReference type="ChEBI" id="CHEBI:30616"/>
    </ligand>
</feature>
<dbReference type="PANTHER" id="PTHR13140">
    <property type="entry name" value="MYOSIN"/>
    <property type="match status" value="1"/>
</dbReference>
<dbReference type="Gene3D" id="2.30.42.10">
    <property type="match status" value="1"/>
</dbReference>
<feature type="region of interest" description="Disordered" evidence="8">
    <location>
        <begin position="1426"/>
        <end position="1446"/>
    </location>
</feature>
<comment type="similarity">
    <text evidence="6">Belongs to the TRAFAC class myosin-kinesin ATPase superfamily. Myosin family.</text>
</comment>
<evidence type="ECO:0000256" key="7">
    <source>
        <dbReference type="SAM" id="Coils"/>
    </source>
</evidence>
<evidence type="ECO:0000256" key="6">
    <source>
        <dbReference type="PROSITE-ProRule" id="PRU00782"/>
    </source>
</evidence>
<evidence type="ECO:0000256" key="4">
    <source>
        <dbReference type="ARBA" id="ARBA00023175"/>
    </source>
</evidence>
<feature type="compositionally biased region" description="Basic and acidic residues" evidence="8">
    <location>
        <begin position="1433"/>
        <end position="1446"/>
    </location>
</feature>
<dbReference type="GO" id="GO:0016020">
    <property type="term" value="C:membrane"/>
    <property type="evidence" value="ECO:0007669"/>
    <property type="project" value="TreeGrafter"/>
</dbReference>
<dbReference type="Pfam" id="PF17820">
    <property type="entry name" value="PDZ_6"/>
    <property type="match status" value="1"/>
</dbReference>
<feature type="coiled-coil region" evidence="7">
    <location>
        <begin position="1246"/>
        <end position="1350"/>
    </location>
</feature>
<evidence type="ECO:0000256" key="8">
    <source>
        <dbReference type="SAM" id="MobiDB-lite"/>
    </source>
</evidence>
<dbReference type="GO" id="GO:0016459">
    <property type="term" value="C:myosin complex"/>
    <property type="evidence" value="ECO:0007669"/>
    <property type="project" value="UniProtKB-KW"/>
</dbReference>
<dbReference type="SMART" id="SM00242">
    <property type="entry name" value="MYSc"/>
    <property type="match status" value="1"/>
</dbReference>
<dbReference type="PANTHER" id="PTHR13140:SF706">
    <property type="entry name" value="DILUTE CLASS UNCONVENTIONAL MYOSIN, ISOFORM C"/>
    <property type="match status" value="1"/>
</dbReference>
<feature type="non-terminal residue" evidence="11">
    <location>
        <position position="1"/>
    </location>
</feature>
<dbReference type="InterPro" id="IPR027417">
    <property type="entry name" value="P-loop_NTPase"/>
</dbReference>
<accession>A0A8E0VL21</accession>
<dbReference type="GO" id="GO:0051015">
    <property type="term" value="F:actin filament binding"/>
    <property type="evidence" value="ECO:0007669"/>
    <property type="project" value="TreeGrafter"/>
</dbReference>
<keyword evidence="2 6" id="KW-0067">ATP-binding</keyword>
<dbReference type="SUPFAM" id="SSF50156">
    <property type="entry name" value="PDZ domain-like"/>
    <property type="match status" value="1"/>
</dbReference>